<comment type="similarity">
    <text evidence="9">Belongs to the TatA/E family.</text>
</comment>
<evidence type="ECO:0000313" key="11">
    <source>
        <dbReference type="EMBL" id="MST98180.1"/>
    </source>
</evidence>
<keyword evidence="8 9" id="KW-0472">Membrane</keyword>
<dbReference type="GO" id="GO:0033281">
    <property type="term" value="C:TAT protein transport complex"/>
    <property type="evidence" value="ECO:0007669"/>
    <property type="project" value="UniProtKB-UniRule"/>
</dbReference>
<dbReference type="GO" id="GO:0043953">
    <property type="term" value="P:protein transport by the Tat complex"/>
    <property type="evidence" value="ECO:0007669"/>
    <property type="project" value="UniProtKB-UniRule"/>
</dbReference>
<comment type="caution">
    <text evidence="11">The sequence shown here is derived from an EMBL/GenBank/DDBJ whole genome shotgun (WGS) entry which is preliminary data.</text>
</comment>
<keyword evidence="4 9" id="KW-0812">Transmembrane</keyword>
<name>A0A844G355_9BACT</name>
<proteinExistence type="inferred from homology"/>
<feature type="region of interest" description="Disordered" evidence="10">
    <location>
        <begin position="49"/>
        <end position="77"/>
    </location>
</feature>
<dbReference type="Proteomes" id="UP000435649">
    <property type="component" value="Unassembled WGS sequence"/>
</dbReference>
<protein>
    <recommendedName>
        <fullName evidence="9">Sec-independent protein translocase protein TatA</fullName>
    </recommendedName>
</protein>
<keyword evidence="5 9" id="KW-0653">Protein transport</keyword>
<keyword evidence="2 9" id="KW-0813">Transport</keyword>
<dbReference type="PANTHER" id="PTHR42982">
    <property type="entry name" value="SEC-INDEPENDENT PROTEIN TRANSLOCASE PROTEIN TATA"/>
    <property type="match status" value="1"/>
</dbReference>
<evidence type="ECO:0000256" key="10">
    <source>
        <dbReference type="SAM" id="MobiDB-lite"/>
    </source>
</evidence>
<dbReference type="HAMAP" id="MF_00236">
    <property type="entry name" value="TatA_E"/>
    <property type="match status" value="1"/>
</dbReference>
<evidence type="ECO:0000256" key="2">
    <source>
        <dbReference type="ARBA" id="ARBA00022448"/>
    </source>
</evidence>
<evidence type="ECO:0000256" key="5">
    <source>
        <dbReference type="ARBA" id="ARBA00022927"/>
    </source>
</evidence>
<dbReference type="AlphaFoldDB" id="A0A844G355"/>
<keyword evidence="6 9" id="KW-1133">Transmembrane helix</keyword>
<organism evidence="11 12">
    <name type="scientific">Victivallis lenta</name>
    <dbReference type="NCBI Taxonomy" id="2606640"/>
    <lineage>
        <taxon>Bacteria</taxon>
        <taxon>Pseudomonadati</taxon>
        <taxon>Lentisphaerota</taxon>
        <taxon>Lentisphaeria</taxon>
        <taxon>Victivallales</taxon>
        <taxon>Victivallaceae</taxon>
        <taxon>Victivallis</taxon>
    </lineage>
</organism>
<reference evidence="11 12" key="1">
    <citation type="submission" date="2019-08" db="EMBL/GenBank/DDBJ databases">
        <title>In-depth cultivation of the pig gut microbiome towards novel bacterial diversity and tailored functional studies.</title>
        <authorList>
            <person name="Wylensek D."/>
            <person name="Hitch T.C.A."/>
            <person name="Clavel T."/>
        </authorList>
    </citation>
    <scope>NUCLEOTIDE SEQUENCE [LARGE SCALE GENOMIC DNA]</scope>
    <source>
        <strain evidence="11 12">BBE-744-WT-12</strain>
    </source>
</reference>
<dbReference type="Pfam" id="PF02416">
    <property type="entry name" value="TatA_B_E"/>
    <property type="match status" value="1"/>
</dbReference>
<dbReference type="PANTHER" id="PTHR42982:SF1">
    <property type="entry name" value="SEC-INDEPENDENT PROTEIN TRANSLOCASE PROTEIN TATA"/>
    <property type="match status" value="1"/>
</dbReference>
<dbReference type="InterPro" id="IPR006312">
    <property type="entry name" value="TatA/E"/>
</dbReference>
<evidence type="ECO:0000256" key="1">
    <source>
        <dbReference type="ARBA" id="ARBA00004162"/>
    </source>
</evidence>
<evidence type="ECO:0000256" key="7">
    <source>
        <dbReference type="ARBA" id="ARBA00023010"/>
    </source>
</evidence>
<dbReference type="NCBIfam" id="TIGR01411">
    <property type="entry name" value="tatAE"/>
    <property type="match status" value="1"/>
</dbReference>
<evidence type="ECO:0000256" key="3">
    <source>
        <dbReference type="ARBA" id="ARBA00022475"/>
    </source>
</evidence>
<comment type="subcellular location">
    <subcellularLocation>
        <location evidence="1 9">Cell membrane</location>
        <topology evidence="1 9">Single-pass membrane protein</topology>
    </subcellularLocation>
</comment>
<accession>A0A844G355</accession>
<dbReference type="EMBL" id="VUNS01000016">
    <property type="protein sequence ID" value="MST98180.1"/>
    <property type="molecule type" value="Genomic_DNA"/>
</dbReference>
<sequence length="77" mass="8697">MSMGWTELIVIFCVVLLFFGSKRIPEVARALGRASREFKNARDSVVDEVKESIAEPEKQDGRTVSERQLPDSGQKEK</sequence>
<keyword evidence="7 9" id="KW-0811">Translocation</keyword>
<gene>
    <name evidence="9" type="primary">tatA</name>
    <name evidence="11" type="ORF">FYJ85_14140</name>
</gene>
<evidence type="ECO:0000256" key="8">
    <source>
        <dbReference type="ARBA" id="ARBA00023136"/>
    </source>
</evidence>
<dbReference type="Gene3D" id="1.20.5.3310">
    <property type="match status" value="1"/>
</dbReference>
<keyword evidence="12" id="KW-1185">Reference proteome</keyword>
<comment type="function">
    <text evidence="9">Part of the twin-arginine translocation (Tat) system that transports large folded proteins containing a characteristic twin-arginine motif in their signal peptide across membranes. TatA could form the protein-conducting channel of the Tat system.</text>
</comment>
<evidence type="ECO:0000256" key="9">
    <source>
        <dbReference type="HAMAP-Rule" id="MF_00236"/>
    </source>
</evidence>
<dbReference type="RefSeq" id="WP_106053747.1">
    <property type="nucleotide sequence ID" value="NZ_CALXOB010000050.1"/>
</dbReference>
<dbReference type="GO" id="GO:0008320">
    <property type="term" value="F:protein transmembrane transporter activity"/>
    <property type="evidence" value="ECO:0007669"/>
    <property type="project" value="UniProtKB-UniRule"/>
</dbReference>
<dbReference type="InterPro" id="IPR003369">
    <property type="entry name" value="TatA/B/E"/>
</dbReference>
<comment type="subunit">
    <text evidence="9">Forms a complex with TatC.</text>
</comment>
<keyword evidence="3 9" id="KW-1003">Cell membrane</keyword>
<evidence type="ECO:0000313" key="12">
    <source>
        <dbReference type="Proteomes" id="UP000435649"/>
    </source>
</evidence>
<evidence type="ECO:0000256" key="6">
    <source>
        <dbReference type="ARBA" id="ARBA00022989"/>
    </source>
</evidence>
<evidence type="ECO:0000256" key="4">
    <source>
        <dbReference type="ARBA" id="ARBA00022692"/>
    </source>
</evidence>